<dbReference type="SMART" id="SM00666">
    <property type="entry name" value="PB1"/>
    <property type="match status" value="1"/>
</dbReference>
<evidence type="ECO:0000259" key="2">
    <source>
        <dbReference type="SMART" id="SM00666"/>
    </source>
</evidence>
<dbReference type="PANTHER" id="PTHR31066:SF85">
    <property type="entry name" value="OS02G0809100 PROTEIN"/>
    <property type="match status" value="1"/>
</dbReference>
<evidence type="ECO:0000256" key="1">
    <source>
        <dbReference type="SAM" id="MobiDB-lite"/>
    </source>
</evidence>
<dbReference type="SUPFAM" id="SSF54277">
    <property type="entry name" value="CAD &amp; PB1 domains"/>
    <property type="match status" value="1"/>
</dbReference>
<evidence type="ECO:0000313" key="3">
    <source>
        <dbReference type="EMBL" id="KAK8960932.1"/>
    </source>
</evidence>
<feature type="compositionally biased region" description="Polar residues" evidence="1">
    <location>
        <begin position="17"/>
        <end position="28"/>
    </location>
</feature>
<feature type="region of interest" description="Disordered" evidence="1">
    <location>
        <begin position="169"/>
        <end position="198"/>
    </location>
</feature>
<dbReference type="Proteomes" id="UP001412067">
    <property type="component" value="Unassembled WGS sequence"/>
</dbReference>
<dbReference type="Pfam" id="PF00564">
    <property type="entry name" value="PB1"/>
    <property type="match status" value="1"/>
</dbReference>
<dbReference type="InterPro" id="IPR000270">
    <property type="entry name" value="PB1_dom"/>
</dbReference>
<accession>A0ABR2M9V5</accession>
<dbReference type="PANTHER" id="PTHR31066">
    <property type="entry name" value="OS05G0427100 PROTEIN-RELATED"/>
    <property type="match status" value="1"/>
</dbReference>
<dbReference type="CDD" id="cd06410">
    <property type="entry name" value="PB1_UP2"/>
    <property type="match status" value="1"/>
</dbReference>
<proteinExistence type="predicted"/>
<keyword evidence="4" id="KW-1185">Reference proteome</keyword>
<feature type="region of interest" description="Disordered" evidence="1">
    <location>
        <begin position="1"/>
        <end position="28"/>
    </location>
</feature>
<name>A0ABR2M9V5_9ASPA</name>
<dbReference type="Gene3D" id="3.10.20.90">
    <property type="entry name" value="Phosphatidylinositol 3-kinase Catalytic Subunit, Chain A, domain 1"/>
    <property type="match status" value="1"/>
</dbReference>
<feature type="domain" description="PB1" evidence="2">
    <location>
        <begin position="47"/>
        <end position="140"/>
    </location>
</feature>
<sequence>MPESGDSSPHCRETDGENNVASEETPQQAAGRVKLMCSYGGRIQPRQHDNQLAYFGGETKILAVDRSVRFPAIVAKLVALHGTASADLMRVKYQLPGEDLDSLISITNDEDLEHMMIEYDRLLLSSGKPSARLRLFLFTANRSICLTPPERRRTRRMMIAKDLTPENLAVEPSAVDNTLSSKPDQEEEKPQIAGETVVSPSAEIQRRILTLQIPENQYNPPANMQPHGTDESLARVYNREYYPSGVHDHAPPAPAPAATLFPIPMPTSQIPAGYWADQRGFFGARFTSVAGGGQLPMYLIPASLGLHPSTGRPAYYPSGHHPLPAFPRISPADYRDFQAMYATAPPPQYPEGSAPPAPRASDMDAATAAAAYAAAQAAYDSTVRPVFYPAGVTTFQTVAGAAPNSEPVTTKPPSQIS</sequence>
<reference evidence="3 4" key="1">
    <citation type="journal article" date="2022" name="Nat. Plants">
        <title>Genomes of leafy and leafless Platanthera orchids illuminate the evolution of mycoheterotrophy.</title>
        <authorList>
            <person name="Li M.H."/>
            <person name="Liu K.W."/>
            <person name="Li Z."/>
            <person name="Lu H.C."/>
            <person name="Ye Q.L."/>
            <person name="Zhang D."/>
            <person name="Wang J.Y."/>
            <person name="Li Y.F."/>
            <person name="Zhong Z.M."/>
            <person name="Liu X."/>
            <person name="Yu X."/>
            <person name="Liu D.K."/>
            <person name="Tu X.D."/>
            <person name="Liu B."/>
            <person name="Hao Y."/>
            <person name="Liao X.Y."/>
            <person name="Jiang Y.T."/>
            <person name="Sun W.H."/>
            <person name="Chen J."/>
            <person name="Chen Y.Q."/>
            <person name="Ai Y."/>
            <person name="Zhai J.W."/>
            <person name="Wu S.S."/>
            <person name="Zhou Z."/>
            <person name="Hsiao Y.Y."/>
            <person name="Wu W.L."/>
            <person name="Chen Y.Y."/>
            <person name="Lin Y.F."/>
            <person name="Hsu J.L."/>
            <person name="Li C.Y."/>
            <person name="Wang Z.W."/>
            <person name="Zhao X."/>
            <person name="Zhong W.Y."/>
            <person name="Ma X.K."/>
            <person name="Ma L."/>
            <person name="Huang J."/>
            <person name="Chen G.Z."/>
            <person name="Huang M.Z."/>
            <person name="Huang L."/>
            <person name="Peng D.H."/>
            <person name="Luo Y.B."/>
            <person name="Zou S.Q."/>
            <person name="Chen S.P."/>
            <person name="Lan S."/>
            <person name="Tsai W.C."/>
            <person name="Van de Peer Y."/>
            <person name="Liu Z.J."/>
        </authorList>
    </citation>
    <scope>NUCLEOTIDE SEQUENCE [LARGE SCALE GENOMIC DNA]</scope>
    <source>
        <strain evidence="3">Lor288</strain>
    </source>
</reference>
<comment type="caution">
    <text evidence="3">The sequence shown here is derived from an EMBL/GenBank/DDBJ whole genome shotgun (WGS) entry which is preliminary data.</text>
</comment>
<dbReference type="InterPro" id="IPR053198">
    <property type="entry name" value="Gynoecium_Dev_Regulator"/>
</dbReference>
<organism evidence="3 4">
    <name type="scientific">Platanthera guangdongensis</name>
    <dbReference type="NCBI Taxonomy" id="2320717"/>
    <lineage>
        <taxon>Eukaryota</taxon>
        <taxon>Viridiplantae</taxon>
        <taxon>Streptophyta</taxon>
        <taxon>Embryophyta</taxon>
        <taxon>Tracheophyta</taxon>
        <taxon>Spermatophyta</taxon>
        <taxon>Magnoliopsida</taxon>
        <taxon>Liliopsida</taxon>
        <taxon>Asparagales</taxon>
        <taxon>Orchidaceae</taxon>
        <taxon>Orchidoideae</taxon>
        <taxon>Orchideae</taxon>
        <taxon>Orchidinae</taxon>
        <taxon>Platanthera</taxon>
    </lineage>
</organism>
<protein>
    <recommendedName>
        <fullName evidence="2">PB1 domain-containing protein</fullName>
    </recommendedName>
</protein>
<dbReference type="EMBL" id="JBBWWR010000010">
    <property type="protein sequence ID" value="KAK8960932.1"/>
    <property type="molecule type" value="Genomic_DNA"/>
</dbReference>
<gene>
    <name evidence="3" type="ORF">KSP40_PGU006621</name>
</gene>
<evidence type="ECO:0000313" key="4">
    <source>
        <dbReference type="Proteomes" id="UP001412067"/>
    </source>
</evidence>